<dbReference type="Pfam" id="PF02606">
    <property type="entry name" value="LpxK"/>
    <property type="match status" value="1"/>
</dbReference>
<proteinExistence type="inferred from homology"/>
<comment type="catalytic activity">
    <reaction evidence="13">
        <text>a lipid A disaccharide + ATP = a lipid IVA + ADP + H(+)</text>
        <dbReference type="Rhea" id="RHEA:67840"/>
        <dbReference type="ChEBI" id="CHEBI:15378"/>
        <dbReference type="ChEBI" id="CHEBI:30616"/>
        <dbReference type="ChEBI" id="CHEBI:176343"/>
        <dbReference type="ChEBI" id="CHEBI:176425"/>
        <dbReference type="ChEBI" id="CHEBI:456216"/>
        <dbReference type="EC" id="2.7.1.130"/>
    </reaction>
</comment>
<dbReference type="EMBL" id="CP094534">
    <property type="protein sequence ID" value="UOE33224.1"/>
    <property type="molecule type" value="Genomic_DNA"/>
</dbReference>
<evidence type="ECO:0000256" key="8">
    <source>
        <dbReference type="ARBA" id="ARBA00022741"/>
    </source>
</evidence>
<name>A0ABY4B362_9BACT</name>
<reference evidence="14 15" key="1">
    <citation type="submission" date="2022-03" db="EMBL/GenBank/DDBJ databases">
        <title>Hymenobactersp. isolated from the air.</title>
        <authorList>
            <person name="Won M."/>
            <person name="Kwon S.-W."/>
        </authorList>
    </citation>
    <scope>NUCLEOTIDE SEQUENCE [LARGE SCALE GENOMIC DNA]</scope>
    <source>
        <strain evidence="14 15">KACC 22596</strain>
    </source>
</reference>
<comment type="function">
    <text evidence="1 13">Transfers the gamma-phosphate of ATP to the 4'-position of a tetraacyldisaccharide 1-phosphate intermediate (termed DS-1-P) to form tetraacyldisaccharide 1,4'-bis-phosphate (lipid IVA).</text>
</comment>
<dbReference type="InterPro" id="IPR003758">
    <property type="entry name" value="LpxK"/>
</dbReference>
<comment type="similarity">
    <text evidence="13">Belongs to the LpxK family.</text>
</comment>
<dbReference type="NCBIfam" id="TIGR00682">
    <property type="entry name" value="lpxK"/>
    <property type="match status" value="1"/>
</dbReference>
<protein>
    <recommendedName>
        <fullName evidence="4 13">Tetraacyldisaccharide 4'-kinase</fullName>
        <ecNumber evidence="3 13">2.7.1.130</ecNumber>
    </recommendedName>
    <alternativeName>
        <fullName evidence="12 13">Lipid A 4'-kinase</fullName>
    </alternativeName>
</protein>
<keyword evidence="7 13" id="KW-0808">Transferase</keyword>
<evidence type="ECO:0000256" key="9">
    <source>
        <dbReference type="ARBA" id="ARBA00022777"/>
    </source>
</evidence>
<evidence type="ECO:0000256" key="13">
    <source>
        <dbReference type="HAMAP-Rule" id="MF_00409"/>
    </source>
</evidence>
<evidence type="ECO:0000256" key="3">
    <source>
        <dbReference type="ARBA" id="ARBA00012071"/>
    </source>
</evidence>
<accession>A0ABY4B362</accession>
<keyword evidence="8 13" id="KW-0547">Nucleotide-binding</keyword>
<keyword evidence="9 13" id="KW-0418">Kinase</keyword>
<keyword evidence="15" id="KW-1185">Reference proteome</keyword>
<evidence type="ECO:0000256" key="6">
    <source>
        <dbReference type="ARBA" id="ARBA00022556"/>
    </source>
</evidence>
<evidence type="ECO:0000313" key="15">
    <source>
        <dbReference type="Proteomes" id="UP000831390"/>
    </source>
</evidence>
<keyword evidence="5 13" id="KW-0444">Lipid biosynthesis</keyword>
<evidence type="ECO:0000256" key="7">
    <source>
        <dbReference type="ARBA" id="ARBA00022679"/>
    </source>
</evidence>
<comment type="pathway">
    <text evidence="2 13">Glycolipid biosynthesis; lipid IV(A) biosynthesis; lipid IV(A) from (3R)-3-hydroxytetradecanoyl-[acyl-carrier-protein] and UDP-N-acetyl-alpha-D-glucosamine: step 6/6.</text>
</comment>
<keyword evidence="6 13" id="KW-0441">Lipid A biosynthesis</keyword>
<dbReference type="PANTHER" id="PTHR42724:SF1">
    <property type="entry name" value="TETRAACYLDISACCHARIDE 4'-KINASE, MITOCHONDRIAL-RELATED"/>
    <property type="match status" value="1"/>
</dbReference>
<evidence type="ECO:0000256" key="2">
    <source>
        <dbReference type="ARBA" id="ARBA00004870"/>
    </source>
</evidence>
<evidence type="ECO:0000256" key="5">
    <source>
        <dbReference type="ARBA" id="ARBA00022516"/>
    </source>
</evidence>
<gene>
    <name evidence="13 14" type="primary">lpxK</name>
    <name evidence="14" type="ORF">MTP16_19120</name>
</gene>
<organism evidence="14 15">
    <name type="scientific">Hymenobacter monticola</name>
    <dbReference type="NCBI Taxonomy" id="1705399"/>
    <lineage>
        <taxon>Bacteria</taxon>
        <taxon>Pseudomonadati</taxon>
        <taxon>Bacteroidota</taxon>
        <taxon>Cytophagia</taxon>
        <taxon>Cytophagales</taxon>
        <taxon>Hymenobacteraceae</taxon>
        <taxon>Hymenobacter</taxon>
    </lineage>
</organism>
<feature type="binding site" evidence="13">
    <location>
        <begin position="48"/>
        <end position="55"/>
    </location>
    <ligand>
        <name>ATP</name>
        <dbReference type="ChEBI" id="CHEBI:30616"/>
    </ligand>
</feature>
<dbReference type="EC" id="2.7.1.130" evidence="3 13"/>
<dbReference type="RefSeq" id="WP_243512898.1">
    <property type="nucleotide sequence ID" value="NZ_CP094534.1"/>
</dbReference>
<evidence type="ECO:0000313" key="14">
    <source>
        <dbReference type="EMBL" id="UOE33224.1"/>
    </source>
</evidence>
<evidence type="ECO:0000256" key="4">
    <source>
        <dbReference type="ARBA" id="ARBA00016436"/>
    </source>
</evidence>
<dbReference type="InterPro" id="IPR027417">
    <property type="entry name" value="P-loop_NTPase"/>
</dbReference>
<evidence type="ECO:0000256" key="11">
    <source>
        <dbReference type="ARBA" id="ARBA00023098"/>
    </source>
</evidence>
<evidence type="ECO:0000256" key="1">
    <source>
        <dbReference type="ARBA" id="ARBA00002274"/>
    </source>
</evidence>
<keyword evidence="11 13" id="KW-0443">Lipid metabolism</keyword>
<dbReference type="Proteomes" id="UP000831390">
    <property type="component" value="Chromosome"/>
</dbReference>
<evidence type="ECO:0000256" key="10">
    <source>
        <dbReference type="ARBA" id="ARBA00022840"/>
    </source>
</evidence>
<dbReference type="GO" id="GO:0009029">
    <property type="term" value="F:lipid-A 4'-kinase activity"/>
    <property type="evidence" value="ECO:0007669"/>
    <property type="project" value="UniProtKB-EC"/>
</dbReference>
<keyword evidence="10 13" id="KW-0067">ATP-binding</keyword>
<sequence length="365" mass="39962">MGRLLVFLLLPFSWLYAGVLAVRNWLYDAGWKKSEAFAVPLLGVGNLRVGGTGKTPHVIWLVEELLRQGHRPAILSRGYGRQTTGPRLAGLQDSAATVGDEPWQYFEHFAPQNVPVAAAEKRGLGVRLLLQMHPDTSIIVLDDAYQHRAVRPTLNVLLTEYARPFYEDQVLPAGRLRESRGGARRADVVIVTKCPPDLSAALQGTVQQGIVCYGRPNVPVLFSKYEYGTPQPFAKTLKLKEGEVLPASPPTPPVGAALLLTGIAQPQPLREYIEGQGYTVRYHARLPDHHAFQQKDLEALRAHWQPGWPIFTTEKDATRLHAAALQPALAGLPIYTIPVRVAFLGTGAAELRQLLPGAPAVASSI</sequence>
<dbReference type="SUPFAM" id="SSF52540">
    <property type="entry name" value="P-loop containing nucleoside triphosphate hydrolases"/>
    <property type="match status" value="1"/>
</dbReference>
<dbReference type="PANTHER" id="PTHR42724">
    <property type="entry name" value="TETRAACYLDISACCHARIDE 4'-KINASE"/>
    <property type="match status" value="1"/>
</dbReference>
<dbReference type="HAMAP" id="MF_00409">
    <property type="entry name" value="LpxK"/>
    <property type="match status" value="1"/>
</dbReference>
<evidence type="ECO:0000256" key="12">
    <source>
        <dbReference type="ARBA" id="ARBA00029757"/>
    </source>
</evidence>